<accession>A0A1J4JT51</accession>
<gene>
    <name evidence="3" type="ORF">TRFO_07514</name>
</gene>
<name>A0A1J4JT51_9EUKA</name>
<evidence type="ECO:0000259" key="2">
    <source>
        <dbReference type="PROSITE" id="PS51269"/>
    </source>
</evidence>
<dbReference type="Pfam" id="PF07258">
    <property type="entry name" value="COMM_domain"/>
    <property type="match status" value="1"/>
</dbReference>
<feature type="coiled-coil region" evidence="1">
    <location>
        <begin position="136"/>
        <end position="163"/>
    </location>
</feature>
<dbReference type="GeneID" id="94828428"/>
<dbReference type="PROSITE" id="PS51269">
    <property type="entry name" value="COMM"/>
    <property type="match status" value="1"/>
</dbReference>
<evidence type="ECO:0000256" key="1">
    <source>
        <dbReference type="SAM" id="Coils"/>
    </source>
</evidence>
<dbReference type="VEuPathDB" id="TrichDB:TRFO_07514"/>
<evidence type="ECO:0000313" key="4">
    <source>
        <dbReference type="Proteomes" id="UP000179807"/>
    </source>
</evidence>
<feature type="domain" description="COMM" evidence="2">
    <location>
        <begin position="93"/>
        <end position="164"/>
    </location>
</feature>
<sequence>MALQFISKSGVSAIDAFTQVAHAIIMGETNIRIGNLTPTQIEKIRATIRFVADQPEADRQSLLDSVKCPDSDKVVAIVNSYSSVLKTSEPLHMLRDFDWSVSLVLGTSQVSNVKESVCNFRFDINENDQGKTVLRTHNIELTLAEAQQLLAQLESARTAQRDILTK</sequence>
<comment type="caution">
    <text evidence="3">The sequence shown here is derived from an EMBL/GenBank/DDBJ whole genome shotgun (WGS) entry which is preliminary data.</text>
</comment>
<dbReference type="Proteomes" id="UP000179807">
    <property type="component" value="Unassembled WGS sequence"/>
</dbReference>
<organism evidence="3 4">
    <name type="scientific">Tritrichomonas foetus</name>
    <dbReference type="NCBI Taxonomy" id="1144522"/>
    <lineage>
        <taxon>Eukaryota</taxon>
        <taxon>Metamonada</taxon>
        <taxon>Parabasalia</taxon>
        <taxon>Tritrichomonadida</taxon>
        <taxon>Tritrichomonadidae</taxon>
        <taxon>Tritrichomonas</taxon>
    </lineage>
</organism>
<proteinExistence type="predicted"/>
<dbReference type="InterPro" id="IPR017920">
    <property type="entry name" value="COMM"/>
</dbReference>
<evidence type="ECO:0000313" key="3">
    <source>
        <dbReference type="EMBL" id="OHT01608.1"/>
    </source>
</evidence>
<reference evidence="3" key="1">
    <citation type="submission" date="2016-10" db="EMBL/GenBank/DDBJ databases">
        <authorList>
            <person name="Benchimol M."/>
            <person name="Almeida L.G."/>
            <person name="Vasconcelos A.T."/>
            <person name="Perreira-Neves A."/>
            <person name="Rosa I.A."/>
            <person name="Tasca T."/>
            <person name="Bogo M.R."/>
            <person name="de Souza W."/>
        </authorList>
    </citation>
    <scope>NUCLEOTIDE SEQUENCE [LARGE SCALE GENOMIC DNA]</scope>
    <source>
        <strain evidence="3">K</strain>
    </source>
</reference>
<keyword evidence="4" id="KW-1185">Reference proteome</keyword>
<dbReference type="RefSeq" id="XP_068354744.1">
    <property type="nucleotide sequence ID" value="XM_068493724.1"/>
</dbReference>
<dbReference type="EMBL" id="MLAK01000904">
    <property type="protein sequence ID" value="OHT01608.1"/>
    <property type="molecule type" value="Genomic_DNA"/>
</dbReference>
<dbReference type="OrthoDB" id="64318at2759"/>
<dbReference type="AlphaFoldDB" id="A0A1J4JT51"/>
<protein>
    <recommendedName>
        <fullName evidence="2">COMM domain-containing protein</fullName>
    </recommendedName>
</protein>
<keyword evidence="1" id="KW-0175">Coiled coil</keyword>